<keyword evidence="2" id="KW-1185">Reference proteome</keyword>
<dbReference type="EMBL" id="LXQA010553081">
    <property type="protein sequence ID" value="MCI58867.1"/>
    <property type="molecule type" value="Genomic_DNA"/>
</dbReference>
<proteinExistence type="predicted"/>
<accession>A0A392TEP4</accession>
<evidence type="ECO:0000313" key="1">
    <source>
        <dbReference type="EMBL" id="MCI58867.1"/>
    </source>
</evidence>
<dbReference type="Proteomes" id="UP000265520">
    <property type="component" value="Unassembled WGS sequence"/>
</dbReference>
<reference evidence="1 2" key="1">
    <citation type="journal article" date="2018" name="Front. Plant Sci.">
        <title>Red Clover (Trifolium pratense) and Zigzag Clover (T. medium) - A Picture of Genomic Similarities and Differences.</title>
        <authorList>
            <person name="Dluhosova J."/>
            <person name="Istvanek J."/>
            <person name="Nedelnik J."/>
            <person name="Repkova J."/>
        </authorList>
    </citation>
    <scope>NUCLEOTIDE SEQUENCE [LARGE SCALE GENOMIC DNA]</scope>
    <source>
        <strain evidence="2">cv. 10/8</strain>
        <tissue evidence="1">Leaf</tissue>
    </source>
</reference>
<organism evidence="1 2">
    <name type="scientific">Trifolium medium</name>
    <dbReference type="NCBI Taxonomy" id="97028"/>
    <lineage>
        <taxon>Eukaryota</taxon>
        <taxon>Viridiplantae</taxon>
        <taxon>Streptophyta</taxon>
        <taxon>Embryophyta</taxon>
        <taxon>Tracheophyta</taxon>
        <taxon>Spermatophyta</taxon>
        <taxon>Magnoliopsida</taxon>
        <taxon>eudicotyledons</taxon>
        <taxon>Gunneridae</taxon>
        <taxon>Pentapetalae</taxon>
        <taxon>rosids</taxon>
        <taxon>fabids</taxon>
        <taxon>Fabales</taxon>
        <taxon>Fabaceae</taxon>
        <taxon>Papilionoideae</taxon>
        <taxon>50 kb inversion clade</taxon>
        <taxon>NPAAA clade</taxon>
        <taxon>Hologalegina</taxon>
        <taxon>IRL clade</taxon>
        <taxon>Trifolieae</taxon>
        <taxon>Trifolium</taxon>
    </lineage>
</organism>
<protein>
    <submittedName>
        <fullName evidence="1">Uncharacterized protein</fullName>
    </submittedName>
</protein>
<sequence>MLSRRETTNVLEDVHEGLANQHLGLSQENLGHCILLAIHSTRLQELRQKVQKVPEAWRHAYSPANRIELINYTVAIMQEK</sequence>
<evidence type="ECO:0000313" key="2">
    <source>
        <dbReference type="Proteomes" id="UP000265520"/>
    </source>
</evidence>
<comment type="caution">
    <text evidence="1">The sequence shown here is derived from an EMBL/GenBank/DDBJ whole genome shotgun (WGS) entry which is preliminary data.</text>
</comment>
<name>A0A392TEP4_9FABA</name>
<dbReference type="AlphaFoldDB" id="A0A392TEP4"/>